<evidence type="ECO:0000259" key="7">
    <source>
        <dbReference type="PROSITE" id="PS50110"/>
    </source>
</evidence>
<feature type="domain" description="Response regulatory" evidence="7">
    <location>
        <begin position="12"/>
        <end position="127"/>
    </location>
</feature>
<proteinExistence type="predicted"/>
<protein>
    <submittedName>
        <fullName evidence="8">Sigma-54-dependent Fis family transcriptional regulator</fullName>
    </submittedName>
</protein>
<dbReference type="InterPro" id="IPR011006">
    <property type="entry name" value="CheY-like_superfamily"/>
</dbReference>
<keyword evidence="5" id="KW-0597">Phosphoprotein</keyword>
<dbReference type="PROSITE" id="PS50110">
    <property type="entry name" value="RESPONSE_REGULATORY"/>
    <property type="match status" value="1"/>
</dbReference>
<dbReference type="InterPro" id="IPR025662">
    <property type="entry name" value="Sigma_54_int_dom_ATP-bd_1"/>
</dbReference>
<dbReference type="CDD" id="cd00009">
    <property type="entry name" value="AAA"/>
    <property type="match status" value="1"/>
</dbReference>
<dbReference type="PANTHER" id="PTHR32071">
    <property type="entry name" value="TRANSCRIPTIONAL REGULATORY PROTEIN"/>
    <property type="match status" value="1"/>
</dbReference>
<feature type="domain" description="Sigma-54 factor interaction" evidence="6">
    <location>
        <begin position="157"/>
        <end position="385"/>
    </location>
</feature>
<dbReference type="Gene3D" id="3.40.50.2300">
    <property type="match status" value="1"/>
</dbReference>
<keyword evidence="3" id="KW-0805">Transcription regulation</keyword>
<dbReference type="SUPFAM" id="SSF52540">
    <property type="entry name" value="P-loop containing nucleoside triphosphate hydrolases"/>
    <property type="match status" value="1"/>
</dbReference>
<dbReference type="Gene3D" id="1.10.10.60">
    <property type="entry name" value="Homeodomain-like"/>
    <property type="match status" value="1"/>
</dbReference>
<dbReference type="InterPro" id="IPR025943">
    <property type="entry name" value="Sigma_54_int_dom_ATP-bd_2"/>
</dbReference>
<dbReference type="Gene3D" id="3.40.50.300">
    <property type="entry name" value="P-loop containing nucleotide triphosphate hydrolases"/>
    <property type="match status" value="1"/>
</dbReference>
<dbReference type="Pfam" id="PF02954">
    <property type="entry name" value="HTH_8"/>
    <property type="match status" value="1"/>
</dbReference>
<evidence type="ECO:0000313" key="8">
    <source>
        <dbReference type="EMBL" id="BDV42798.1"/>
    </source>
</evidence>
<sequence>MLEVKSGQKKHSVMIVDDDADFLDKVRLLLVSNDIRDVLPVGDSTTVLDELQRGVFSAILLDWVMPIKSGADLLPLIVQRYPHIPVIIMTAVNDIDTVVDCIKEGAFDYITKPLDSGRLLSSLHKAFQLSELTSQNRQLKEYLLSDTLAAPHIFTDILTCNSRMRAIFKIIETVGPTHHPVLITGETGVGKELIARAIHKASGLTGEFIPLNVAGLDDLMFTDTLFGHKRGAFTGANEPREGLIAKAQGGTLFLDEIGDLSLESQVKLLRLLQEHEYYRLGSDVLAKSDARVVAASNRDFAELINDGKFRLDLYQRLCFHELHIPSLRERSEDIPLLVKHYSKEIARTLNKVPPKISLELDLALREYEFPGNIRELISKVNKAVTFNQSGTLTLGDFPGILPASSPPRHAVRVNYDKVFTLQAVFEHFPSLEDVERLIIEEAVKAVGGNKTAAAELLGITRPTLNKRLGAG</sequence>
<keyword evidence="1" id="KW-0547">Nucleotide-binding</keyword>
<evidence type="ECO:0000256" key="2">
    <source>
        <dbReference type="ARBA" id="ARBA00022840"/>
    </source>
</evidence>
<dbReference type="Gene3D" id="1.10.8.60">
    <property type="match status" value="1"/>
</dbReference>
<dbReference type="Pfam" id="PF00158">
    <property type="entry name" value="Sigma54_activat"/>
    <property type="match status" value="1"/>
</dbReference>
<evidence type="ECO:0000256" key="3">
    <source>
        <dbReference type="ARBA" id="ARBA00023015"/>
    </source>
</evidence>
<dbReference type="InterPro" id="IPR027417">
    <property type="entry name" value="P-loop_NTPase"/>
</dbReference>
<dbReference type="InterPro" id="IPR002197">
    <property type="entry name" value="HTH_Fis"/>
</dbReference>
<keyword evidence="9" id="KW-1185">Reference proteome</keyword>
<gene>
    <name evidence="8" type="ORF">GURASL_17210</name>
</gene>
<evidence type="ECO:0000256" key="5">
    <source>
        <dbReference type="PROSITE-ProRule" id="PRU00169"/>
    </source>
</evidence>
<dbReference type="PRINTS" id="PR01590">
    <property type="entry name" value="HTHFIS"/>
</dbReference>
<keyword evidence="4" id="KW-0804">Transcription</keyword>
<dbReference type="InterPro" id="IPR009057">
    <property type="entry name" value="Homeodomain-like_sf"/>
</dbReference>
<reference evidence="8 9" key="1">
    <citation type="submission" date="2022-12" db="EMBL/GenBank/DDBJ databases">
        <title>Polyphasic characterization of Geotalea uranireducens NIT-SL11 newly isolated from a complex of sewage sludge and microbially reduced graphene oxide.</title>
        <authorList>
            <person name="Xie L."/>
            <person name="Yoshida N."/>
            <person name="Meng L."/>
        </authorList>
    </citation>
    <scope>NUCLEOTIDE SEQUENCE [LARGE SCALE GENOMIC DNA]</scope>
    <source>
        <strain evidence="8 9">NIT-SL11</strain>
    </source>
</reference>
<evidence type="ECO:0000256" key="4">
    <source>
        <dbReference type="ARBA" id="ARBA00023163"/>
    </source>
</evidence>
<dbReference type="InterPro" id="IPR002078">
    <property type="entry name" value="Sigma_54_int"/>
</dbReference>
<dbReference type="Pfam" id="PF00072">
    <property type="entry name" value="Response_reg"/>
    <property type="match status" value="1"/>
</dbReference>
<evidence type="ECO:0000313" key="9">
    <source>
        <dbReference type="Proteomes" id="UP001317705"/>
    </source>
</evidence>
<accession>A0ABM8EK20</accession>
<dbReference type="Pfam" id="PF25601">
    <property type="entry name" value="AAA_lid_14"/>
    <property type="match status" value="1"/>
</dbReference>
<dbReference type="RefSeq" id="WP_282003475.1">
    <property type="nucleotide sequence ID" value="NZ_AP027151.1"/>
</dbReference>
<dbReference type="SMART" id="SM00448">
    <property type="entry name" value="REC"/>
    <property type="match status" value="1"/>
</dbReference>
<dbReference type="InterPro" id="IPR001789">
    <property type="entry name" value="Sig_transdc_resp-reg_receiver"/>
</dbReference>
<keyword evidence="2" id="KW-0067">ATP-binding</keyword>
<evidence type="ECO:0000259" key="6">
    <source>
        <dbReference type="PROSITE" id="PS50045"/>
    </source>
</evidence>
<dbReference type="SUPFAM" id="SSF52172">
    <property type="entry name" value="CheY-like"/>
    <property type="match status" value="1"/>
</dbReference>
<dbReference type="InterPro" id="IPR003593">
    <property type="entry name" value="AAA+_ATPase"/>
</dbReference>
<evidence type="ECO:0000256" key="1">
    <source>
        <dbReference type="ARBA" id="ARBA00022741"/>
    </source>
</evidence>
<dbReference type="SMART" id="SM00382">
    <property type="entry name" value="AAA"/>
    <property type="match status" value="1"/>
</dbReference>
<dbReference type="SUPFAM" id="SSF46689">
    <property type="entry name" value="Homeodomain-like"/>
    <property type="match status" value="1"/>
</dbReference>
<name>A0ABM8EK20_9BACT</name>
<dbReference type="PROSITE" id="PS50045">
    <property type="entry name" value="SIGMA54_INTERACT_4"/>
    <property type="match status" value="1"/>
</dbReference>
<dbReference type="PROSITE" id="PS00675">
    <property type="entry name" value="SIGMA54_INTERACT_1"/>
    <property type="match status" value="1"/>
</dbReference>
<dbReference type="EMBL" id="AP027151">
    <property type="protein sequence ID" value="BDV42798.1"/>
    <property type="molecule type" value="Genomic_DNA"/>
</dbReference>
<dbReference type="InterPro" id="IPR058031">
    <property type="entry name" value="AAA_lid_NorR"/>
</dbReference>
<dbReference type="PANTHER" id="PTHR32071:SF13">
    <property type="entry name" value="RESPONSE REGULATOR HSFA"/>
    <property type="match status" value="1"/>
</dbReference>
<organism evidence="8 9">
    <name type="scientific">Geotalea uraniireducens</name>
    <dbReference type="NCBI Taxonomy" id="351604"/>
    <lineage>
        <taxon>Bacteria</taxon>
        <taxon>Pseudomonadati</taxon>
        <taxon>Thermodesulfobacteriota</taxon>
        <taxon>Desulfuromonadia</taxon>
        <taxon>Geobacterales</taxon>
        <taxon>Geobacteraceae</taxon>
        <taxon>Geotalea</taxon>
    </lineage>
</organism>
<feature type="modified residue" description="4-aspartylphosphate" evidence="5">
    <location>
        <position position="62"/>
    </location>
</feature>
<dbReference type="Proteomes" id="UP001317705">
    <property type="component" value="Chromosome"/>
</dbReference>
<dbReference type="PROSITE" id="PS00676">
    <property type="entry name" value="SIGMA54_INTERACT_2"/>
    <property type="match status" value="1"/>
</dbReference>